<dbReference type="KEGG" id="ehd:ERCIPSTX3056_035"/>
<keyword evidence="2 4" id="KW-0808">Transferase</keyword>
<dbReference type="PROSITE" id="PS00092">
    <property type="entry name" value="N6_MTASE"/>
    <property type="match status" value="1"/>
</dbReference>
<feature type="domain" description="Methyltransferase small" evidence="5">
    <location>
        <begin position="134"/>
        <end position="215"/>
    </location>
</feature>
<dbReference type="PANTHER" id="PTHR47806:SF1">
    <property type="entry name" value="RIBOSOMAL PROTEIN UL3 GLUTAMINE METHYLTRANSFERASE"/>
    <property type="match status" value="1"/>
</dbReference>
<keyword evidence="6" id="KW-0689">Ribosomal protein</keyword>
<comment type="catalytic activity">
    <reaction evidence="4">
        <text>L-glutaminyl-[ribosomal protein uL3] + S-adenosyl-L-methionine = N(5)-methyl-L-glutaminyl-[ribosomal protein uL3] + S-adenosyl-L-homocysteine + H(+)</text>
        <dbReference type="Rhea" id="RHEA:45020"/>
        <dbReference type="Rhea" id="RHEA-COMP:11063"/>
        <dbReference type="Rhea" id="RHEA-COMP:11064"/>
        <dbReference type="ChEBI" id="CHEBI:15378"/>
        <dbReference type="ChEBI" id="CHEBI:30011"/>
        <dbReference type="ChEBI" id="CHEBI:57856"/>
        <dbReference type="ChEBI" id="CHEBI:59789"/>
        <dbReference type="ChEBI" id="CHEBI:61891"/>
        <dbReference type="EC" id="2.1.1.298"/>
    </reaction>
</comment>
<dbReference type="PIRSF" id="PIRSF037167">
    <property type="entry name" value="Mtase_YfcB_prd"/>
    <property type="match status" value="1"/>
</dbReference>
<organism evidence="6 7">
    <name type="scientific">Candidatus Erwinia haradaeae</name>
    <dbReference type="NCBI Taxonomy" id="1922217"/>
    <lineage>
        <taxon>Bacteria</taxon>
        <taxon>Pseudomonadati</taxon>
        <taxon>Pseudomonadota</taxon>
        <taxon>Gammaproteobacteria</taxon>
        <taxon>Enterobacterales</taxon>
        <taxon>Erwiniaceae</taxon>
        <taxon>Erwinia</taxon>
    </lineage>
</organism>
<dbReference type="InterPro" id="IPR004556">
    <property type="entry name" value="HemK-like"/>
</dbReference>
<dbReference type="GO" id="GO:0032259">
    <property type="term" value="P:methylation"/>
    <property type="evidence" value="ECO:0007669"/>
    <property type="project" value="UniProtKB-KW"/>
</dbReference>
<evidence type="ECO:0000256" key="4">
    <source>
        <dbReference type="HAMAP-Rule" id="MF_02125"/>
    </source>
</evidence>
<keyword evidence="6" id="KW-0687">Ribonucleoprotein</keyword>
<comment type="similarity">
    <text evidence="4">Belongs to the protein N5-glutamine methyltransferase family. PrmB subfamily.</text>
</comment>
<dbReference type="InterPro" id="IPR029063">
    <property type="entry name" value="SAM-dependent_MTases_sf"/>
</dbReference>
<keyword evidence="1 4" id="KW-0489">Methyltransferase</keyword>
<dbReference type="CDD" id="cd02440">
    <property type="entry name" value="AdoMet_MTases"/>
    <property type="match status" value="1"/>
</dbReference>
<evidence type="ECO:0000259" key="5">
    <source>
        <dbReference type="Pfam" id="PF05175"/>
    </source>
</evidence>
<evidence type="ECO:0000256" key="1">
    <source>
        <dbReference type="ARBA" id="ARBA00022603"/>
    </source>
</evidence>
<dbReference type="OrthoDB" id="9800643at2"/>
<dbReference type="EC" id="2.1.1.298" evidence="4"/>
<dbReference type="GO" id="GO:0005829">
    <property type="term" value="C:cytosol"/>
    <property type="evidence" value="ECO:0007669"/>
    <property type="project" value="TreeGrafter"/>
</dbReference>
<gene>
    <name evidence="4 6" type="primary">prmB</name>
    <name evidence="6" type="ORF">ERCIPSTX3056_035</name>
</gene>
<dbReference type="InterPro" id="IPR007848">
    <property type="entry name" value="Small_mtfrase_dom"/>
</dbReference>
<dbReference type="InterPro" id="IPR002052">
    <property type="entry name" value="DNA_methylase_N6_adenine_CS"/>
</dbReference>
<dbReference type="AlphaFoldDB" id="A0A451DIT0"/>
<dbReference type="Pfam" id="PF05175">
    <property type="entry name" value="MTS"/>
    <property type="match status" value="1"/>
</dbReference>
<dbReference type="HAMAP" id="MF_02125">
    <property type="entry name" value="L3_methyltr_PrmB"/>
    <property type="match status" value="1"/>
</dbReference>
<reference evidence="6 7" key="1">
    <citation type="submission" date="2019-02" db="EMBL/GenBank/DDBJ databases">
        <authorList>
            <person name="Manzano-Marin A."/>
            <person name="Manzano-Marin A."/>
        </authorList>
    </citation>
    <scope>NUCLEOTIDE SEQUENCE [LARGE SCALE GENOMIC DNA]</scope>
    <source>
        <strain evidence="6 7">ErCipseudotaxifoliae</strain>
    </source>
</reference>
<evidence type="ECO:0000313" key="7">
    <source>
        <dbReference type="Proteomes" id="UP000294462"/>
    </source>
</evidence>
<keyword evidence="7" id="KW-1185">Reference proteome</keyword>
<dbReference type="Gene3D" id="3.40.50.150">
    <property type="entry name" value="Vaccinia Virus protein VP39"/>
    <property type="match status" value="1"/>
</dbReference>
<comment type="function">
    <text evidence="4">Methylates ribosomal protein uL3 on a specific glutamine residue.</text>
</comment>
<dbReference type="GO" id="GO:0003676">
    <property type="term" value="F:nucleic acid binding"/>
    <property type="evidence" value="ECO:0007669"/>
    <property type="project" value="InterPro"/>
</dbReference>
<dbReference type="SUPFAM" id="SSF53335">
    <property type="entry name" value="S-adenosyl-L-methionine-dependent methyltransferases"/>
    <property type="match status" value="1"/>
</dbReference>
<name>A0A451DIT0_9GAMM</name>
<dbReference type="NCBIfam" id="TIGR00536">
    <property type="entry name" value="hemK_fam"/>
    <property type="match status" value="1"/>
</dbReference>
<evidence type="ECO:0000313" key="6">
    <source>
        <dbReference type="EMBL" id="VFP86592.1"/>
    </source>
</evidence>
<evidence type="ECO:0000256" key="3">
    <source>
        <dbReference type="ARBA" id="ARBA00022691"/>
    </source>
</evidence>
<protein>
    <recommendedName>
        <fullName evidence="4">Ribosomal protein uL3 glutamine methyltransferase</fullName>
        <shortName evidence="4">uL3 MTase</shortName>
        <ecNumber evidence="4">2.1.1.298</ecNumber>
    </recommendedName>
    <alternativeName>
        <fullName evidence="4">N5-glutamine methyltransferase PrmB</fullName>
    </alternativeName>
</protein>
<dbReference type="NCBIfam" id="TIGR03533">
    <property type="entry name" value="L3_gln_methyl"/>
    <property type="match status" value="1"/>
</dbReference>
<keyword evidence="3 4" id="KW-0949">S-adenosyl-L-methionine</keyword>
<dbReference type="Proteomes" id="UP000294462">
    <property type="component" value="Chromosome"/>
</dbReference>
<sequence>MEKYIMNEAVNELRTISDMLRWSISYFASSDLYYGHGTDNYWDEAIRLILPTLDLPLEVPDTILSCRLTYSERQSIADLVVRRINDYIPVSYLTNKAWFCGYEFYVDARVLIPRSPIAELISQKFFGILHDKPQFILDMCTGSGCIAIASALVFPDARVDAVDISRDALAVTDKNIYTHDVKKRVTSICSDLFDDLPIKQYDLIVTNPPYVNAHDIKILPKEYHHEPILGLFGGNDGLTLLLRILNDAAQYLNKNGVLICEVGNSKTALITRYPDVTFTWLELNNGGDGVFFLTRNEISNIQNKEKINKDSVLLY</sequence>
<evidence type="ECO:0000256" key="2">
    <source>
        <dbReference type="ARBA" id="ARBA00022679"/>
    </source>
</evidence>
<dbReference type="InterPro" id="IPR017127">
    <property type="entry name" value="Ribosome_uL3_MTase"/>
</dbReference>
<dbReference type="EMBL" id="LR217725">
    <property type="protein sequence ID" value="VFP86592.1"/>
    <property type="molecule type" value="Genomic_DNA"/>
</dbReference>
<accession>A0A451DIT0</accession>
<dbReference type="GO" id="GO:0036009">
    <property type="term" value="F:protein-glutamine N-methyltransferase activity"/>
    <property type="evidence" value="ECO:0007669"/>
    <property type="project" value="UniProtKB-UniRule"/>
</dbReference>
<dbReference type="PANTHER" id="PTHR47806">
    <property type="entry name" value="50S RIBOSOMAL PROTEIN L3 GLUTAMINE METHYLTRANSFERASE"/>
    <property type="match status" value="1"/>
</dbReference>
<dbReference type="FunFam" id="3.40.50.150:FF:000042">
    <property type="entry name" value="50S ribosomal protein L3 glutamine methyltransferase"/>
    <property type="match status" value="1"/>
</dbReference>
<dbReference type="GO" id="GO:0005840">
    <property type="term" value="C:ribosome"/>
    <property type="evidence" value="ECO:0007669"/>
    <property type="project" value="UniProtKB-KW"/>
</dbReference>
<dbReference type="RefSeq" id="WP_072665966.1">
    <property type="nucleotide sequence ID" value="NZ_LR217725.1"/>
</dbReference>
<proteinExistence type="inferred from homology"/>